<dbReference type="Proteomes" id="UP000805193">
    <property type="component" value="Unassembled WGS sequence"/>
</dbReference>
<accession>A0AC60PWN5</accession>
<name>A0AC60PWN5_IXOPE</name>
<evidence type="ECO:0000313" key="1">
    <source>
        <dbReference type="EMBL" id="KAG0425700.1"/>
    </source>
</evidence>
<dbReference type="EMBL" id="JABSTQ010009807">
    <property type="protein sequence ID" value="KAG0425700.1"/>
    <property type="molecule type" value="Genomic_DNA"/>
</dbReference>
<protein>
    <submittedName>
        <fullName evidence="1">Uncharacterized protein</fullName>
    </submittedName>
</protein>
<gene>
    <name evidence="1" type="ORF">HPB47_027129</name>
</gene>
<comment type="caution">
    <text evidence="1">The sequence shown here is derived from an EMBL/GenBank/DDBJ whole genome shotgun (WGS) entry which is preliminary data.</text>
</comment>
<organism evidence="1 2">
    <name type="scientific">Ixodes persulcatus</name>
    <name type="common">Taiga tick</name>
    <dbReference type="NCBI Taxonomy" id="34615"/>
    <lineage>
        <taxon>Eukaryota</taxon>
        <taxon>Metazoa</taxon>
        <taxon>Ecdysozoa</taxon>
        <taxon>Arthropoda</taxon>
        <taxon>Chelicerata</taxon>
        <taxon>Arachnida</taxon>
        <taxon>Acari</taxon>
        <taxon>Parasitiformes</taxon>
        <taxon>Ixodida</taxon>
        <taxon>Ixodoidea</taxon>
        <taxon>Ixodidae</taxon>
        <taxon>Ixodinae</taxon>
        <taxon>Ixodes</taxon>
    </lineage>
</organism>
<reference evidence="1 2" key="1">
    <citation type="journal article" date="2020" name="Cell">
        <title>Large-Scale Comparative Analyses of Tick Genomes Elucidate Their Genetic Diversity and Vector Capacities.</title>
        <authorList>
            <consortium name="Tick Genome and Microbiome Consortium (TIGMIC)"/>
            <person name="Jia N."/>
            <person name="Wang J."/>
            <person name="Shi W."/>
            <person name="Du L."/>
            <person name="Sun Y."/>
            <person name="Zhan W."/>
            <person name="Jiang J.F."/>
            <person name="Wang Q."/>
            <person name="Zhang B."/>
            <person name="Ji P."/>
            <person name="Bell-Sakyi L."/>
            <person name="Cui X.M."/>
            <person name="Yuan T.T."/>
            <person name="Jiang B.G."/>
            <person name="Yang W.F."/>
            <person name="Lam T.T."/>
            <person name="Chang Q.C."/>
            <person name="Ding S.J."/>
            <person name="Wang X.J."/>
            <person name="Zhu J.G."/>
            <person name="Ruan X.D."/>
            <person name="Zhao L."/>
            <person name="Wei J.T."/>
            <person name="Ye R.Z."/>
            <person name="Que T.C."/>
            <person name="Du C.H."/>
            <person name="Zhou Y.H."/>
            <person name="Cheng J.X."/>
            <person name="Dai P.F."/>
            <person name="Guo W.B."/>
            <person name="Han X.H."/>
            <person name="Huang E.J."/>
            <person name="Li L.F."/>
            <person name="Wei W."/>
            <person name="Gao Y.C."/>
            <person name="Liu J.Z."/>
            <person name="Shao H.Z."/>
            <person name="Wang X."/>
            <person name="Wang C.C."/>
            <person name="Yang T.C."/>
            <person name="Huo Q.B."/>
            <person name="Li W."/>
            <person name="Chen H.Y."/>
            <person name="Chen S.E."/>
            <person name="Zhou L.G."/>
            <person name="Ni X.B."/>
            <person name="Tian J.H."/>
            <person name="Sheng Y."/>
            <person name="Liu T."/>
            <person name="Pan Y.S."/>
            <person name="Xia L.Y."/>
            <person name="Li J."/>
            <person name="Zhao F."/>
            <person name="Cao W.C."/>
        </authorList>
    </citation>
    <scope>NUCLEOTIDE SEQUENCE [LARGE SCALE GENOMIC DNA]</scope>
    <source>
        <strain evidence="1">Iper-2018</strain>
    </source>
</reference>
<keyword evidence="2" id="KW-1185">Reference proteome</keyword>
<sequence>MDDYLENATREALPMAAERTQQPGHRQECTAVCEENLEEMGGNAAPANEFELPFSVLTPTEREMVRSPTGAERSPVKRRPRSASSGRSTRAPPSFEHTSMLTSTSEVTSSSLLTSSLPIPETRVALFRSPVEEGRMLLPPPAPRSTSPRSALFSQLTTYATIAGFSCFLTIALLLLTEKARKPEKASTVTHPQDDTLELFLAGSRSLVKSGVTTAATGSARNRSGRNNAQVHRVSSYMNAPNTRDTSSKVQWNDDVCWTEPCISEGSSLRSAVEPTLNPCDDFYAYVCDRWSHGRPLPRGHAEVSVDLDLLNVFTLDAFNALSKPSVDPLYEKLRLLLSSCVLWPEESFKPLAEFALRSVGLVNWPYDHDADADAVSVSTTLGRLISYFDLDPLFGIAEVADPASVAGVRTLYAFMGPDPILDEGLEPGRHYTFIHHAYNILVEALDAKSLYDPFETEAQLATIAAETSSISETAVKLKNCSRSLVEDLPSLGNWLFWDKLFLEVFMGQRLGPNGSEVLVPDPNFFAKLNQTSLLNVTSSKFKMANYLGFRLLLLLSPFGGSIDDFNDPASLAYATHRGYPTSLHEYQVCMRFLDKTEPVVAMRRLHQEWDTKIGKTSEVVKLVDYLRSELTICLKTSSNFLTTYTAIAARTMLQFLEGLSWQVLEPDVVEHSWIFEKLAAVYDKLNASRPIDVLGFIRSAIQLKRDGRSDISASHWQGGFLRAFPQLAHPFKVLEVPLPAFSLYKGTHESVRHLQIPRVAPRAYAAIYRALYYVGKNLVVDNVTWNPIRFFESTADCLRDQYASLPHKDNIARETNSTRTGTLADLFEALALGTAWDAYAVYAVDKHKTYSFKGCGDFNWKQVFFIEYARGLCENRDPKYHARKGPFGAGAEVATDYSSSCELFEGQYAILDNPPPVRIQEDSDDEEEPDWDEEATLACLERRRVLRNKLPEDDGPLPNGYGRWAIRCVFGDSEPERPSSPG</sequence>
<proteinExistence type="predicted"/>
<evidence type="ECO:0000313" key="2">
    <source>
        <dbReference type="Proteomes" id="UP000805193"/>
    </source>
</evidence>